<dbReference type="Proteomes" id="UP000422232">
    <property type="component" value="Chromosome"/>
</dbReference>
<evidence type="ECO:0000313" key="1">
    <source>
        <dbReference type="EMBL" id="QGO05603.1"/>
    </source>
</evidence>
<dbReference type="GeneID" id="68899529"/>
<dbReference type="AlphaFoldDB" id="A0A9Q5YG42"/>
<sequence length="70" mass="7714">MVIALENSSLKNYIGLMDQLNSLGIDNLVVAGEKATLIHLQGDNRREDAQKIKDILPGSIRLIDTKKPTL</sequence>
<evidence type="ECO:0000313" key="2">
    <source>
        <dbReference type="Proteomes" id="UP000422232"/>
    </source>
</evidence>
<gene>
    <name evidence="1" type="ORF">Psal009_01495</name>
</gene>
<dbReference type="RefSeq" id="WP_016209496.1">
    <property type="nucleotide sequence ID" value="NZ_CP012413.1"/>
</dbReference>
<reference evidence="1 2" key="1">
    <citation type="submission" date="2019-04" db="EMBL/GenBank/DDBJ databases">
        <title>Complete genome sequencing of Piscirickettsia salmonis strain Psal-009.</title>
        <authorList>
            <person name="Schober I."/>
            <person name="Bunk B."/>
            <person name="Sproer C."/>
            <person name="Carril G.P."/>
            <person name="Riedel T."/>
            <person name="Flores-Herrera P.A."/>
            <person name="Nourdin-Galindo G."/>
            <person name="Marshall S.H."/>
            <person name="Overmann J."/>
        </authorList>
    </citation>
    <scope>NUCLEOTIDE SEQUENCE [LARGE SCALE GENOMIC DNA]</scope>
    <source>
        <strain evidence="1 2">Psal-009</strain>
    </source>
</reference>
<accession>A0A9Q5YG42</accession>
<name>A0A9Q5YG42_PISSA</name>
<organism evidence="1 2">
    <name type="scientific">Piscirickettsia salmonis</name>
    <dbReference type="NCBI Taxonomy" id="1238"/>
    <lineage>
        <taxon>Bacteria</taxon>
        <taxon>Pseudomonadati</taxon>
        <taxon>Pseudomonadota</taxon>
        <taxon>Gammaproteobacteria</taxon>
        <taxon>Thiotrichales</taxon>
        <taxon>Piscirickettsiaceae</taxon>
        <taxon>Piscirickettsia</taxon>
    </lineage>
</organism>
<keyword evidence="2" id="KW-1185">Reference proteome</keyword>
<proteinExistence type="predicted"/>
<dbReference type="EMBL" id="CP038908">
    <property type="protein sequence ID" value="QGO05603.1"/>
    <property type="molecule type" value="Genomic_DNA"/>
</dbReference>
<protein>
    <submittedName>
        <fullName evidence="1">Uncharacterized protein</fullName>
    </submittedName>
</protein>